<feature type="domain" description="Cyclic nucleotide-binding" evidence="1">
    <location>
        <begin position="26"/>
        <end position="128"/>
    </location>
</feature>
<proteinExistence type="predicted"/>
<reference evidence="2 3" key="1">
    <citation type="journal article" date="2017" name="ISME J.">
        <title>Energy and carbon metabolisms in a deep terrestrial subsurface fluid microbial community.</title>
        <authorList>
            <person name="Momper L."/>
            <person name="Jungbluth S.P."/>
            <person name="Lee M.D."/>
            <person name="Amend J.P."/>
        </authorList>
    </citation>
    <scope>NUCLEOTIDE SEQUENCE [LARGE SCALE GENOMIC DNA]</scope>
    <source>
        <strain evidence="2">SURF_17</strain>
    </source>
</reference>
<dbReference type="SMART" id="SM00100">
    <property type="entry name" value="cNMP"/>
    <property type="match status" value="1"/>
</dbReference>
<dbReference type="Pfam" id="PF00027">
    <property type="entry name" value="cNMP_binding"/>
    <property type="match status" value="1"/>
</dbReference>
<evidence type="ECO:0000259" key="1">
    <source>
        <dbReference type="PROSITE" id="PS50042"/>
    </source>
</evidence>
<dbReference type="PANTHER" id="PTHR24567:SF68">
    <property type="entry name" value="DNA-BINDING TRANSCRIPTIONAL DUAL REGULATOR CRP"/>
    <property type="match status" value="1"/>
</dbReference>
<dbReference type="CDD" id="cd00038">
    <property type="entry name" value="CAP_ED"/>
    <property type="match status" value="1"/>
</dbReference>
<dbReference type="InterPro" id="IPR018490">
    <property type="entry name" value="cNMP-bd_dom_sf"/>
</dbReference>
<dbReference type="InterPro" id="IPR014710">
    <property type="entry name" value="RmlC-like_jellyroll"/>
</dbReference>
<comment type="caution">
    <text evidence="2">The sequence shown here is derived from an EMBL/GenBank/DDBJ whole genome shotgun (WGS) entry which is preliminary data.</text>
</comment>
<dbReference type="InterPro" id="IPR050397">
    <property type="entry name" value="Env_Response_Regulators"/>
</dbReference>
<dbReference type="SUPFAM" id="SSF51206">
    <property type="entry name" value="cAMP-binding domain-like"/>
    <property type="match status" value="1"/>
</dbReference>
<dbReference type="PANTHER" id="PTHR24567">
    <property type="entry name" value="CRP FAMILY TRANSCRIPTIONAL REGULATORY PROTEIN"/>
    <property type="match status" value="1"/>
</dbReference>
<dbReference type="Gene3D" id="2.60.120.10">
    <property type="entry name" value="Jelly Rolls"/>
    <property type="match status" value="1"/>
</dbReference>
<dbReference type="Proteomes" id="UP000285961">
    <property type="component" value="Unassembled WGS sequence"/>
</dbReference>
<dbReference type="GO" id="GO:0005829">
    <property type="term" value="C:cytosol"/>
    <property type="evidence" value="ECO:0007669"/>
    <property type="project" value="TreeGrafter"/>
</dbReference>
<dbReference type="InterPro" id="IPR000595">
    <property type="entry name" value="cNMP-bd_dom"/>
</dbReference>
<sequence length="186" mass="20597">MARRTTASTFPKSARLAIPDLSANTFFADLSEREIADFLKVCTLHSFAAGERIVRENDATRELFVILKGTTRIGKTLYAGDEKELGLLGPGEFFGEMAFLDGGPRSASVWAAGETVALRIDRDAFEKLAARRPGIAYKVAIKIACSLADRLRVSNDMVESFFSSPNKAILEFKTRLMKIQSMLLRR</sequence>
<accession>A0A419EYG3</accession>
<organism evidence="2 3">
    <name type="scientific">Candidatus Abyssobacteria bacterium SURF_17</name>
    <dbReference type="NCBI Taxonomy" id="2093361"/>
    <lineage>
        <taxon>Bacteria</taxon>
        <taxon>Pseudomonadati</taxon>
        <taxon>Candidatus Hydrogenedentota</taxon>
        <taxon>Candidatus Abyssobacteria</taxon>
    </lineage>
</organism>
<evidence type="ECO:0000313" key="3">
    <source>
        <dbReference type="Proteomes" id="UP000285961"/>
    </source>
</evidence>
<dbReference type="PROSITE" id="PS50042">
    <property type="entry name" value="CNMP_BINDING_3"/>
    <property type="match status" value="1"/>
</dbReference>
<dbReference type="EMBL" id="QZKI01000072">
    <property type="protein sequence ID" value="RJP70173.1"/>
    <property type="molecule type" value="Genomic_DNA"/>
</dbReference>
<dbReference type="AlphaFoldDB" id="A0A419EYG3"/>
<protein>
    <recommendedName>
        <fullName evidence="1">Cyclic nucleotide-binding domain-containing protein</fullName>
    </recommendedName>
</protein>
<name>A0A419EYG3_9BACT</name>
<gene>
    <name evidence="2" type="ORF">C4532_09695</name>
</gene>
<evidence type="ECO:0000313" key="2">
    <source>
        <dbReference type="EMBL" id="RJP70173.1"/>
    </source>
</evidence>
<dbReference type="GO" id="GO:0003700">
    <property type="term" value="F:DNA-binding transcription factor activity"/>
    <property type="evidence" value="ECO:0007669"/>
    <property type="project" value="TreeGrafter"/>
</dbReference>